<keyword evidence="2" id="KW-0812">Transmembrane</keyword>
<evidence type="ECO:0000259" key="3">
    <source>
        <dbReference type="Pfam" id="PF00561"/>
    </source>
</evidence>
<dbReference type="GO" id="GO:0005789">
    <property type="term" value="C:endoplasmic reticulum membrane"/>
    <property type="evidence" value="ECO:0007669"/>
    <property type="project" value="TreeGrafter"/>
</dbReference>
<dbReference type="GO" id="GO:0052651">
    <property type="term" value="P:monoacylglycerol catabolic process"/>
    <property type="evidence" value="ECO:0007669"/>
    <property type="project" value="TreeGrafter"/>
</dbReference>
<proteinExistence type="predicted"/>
<feature type="region of interest" description="Disordered" evidence="1">
    <location>
        <begin position="1"/>
        <end position="27"/>
    </location>
</feature>
<dbReference type="SUPFAM" id="SSF53474">
    <property type="entry name" value="alpha/beta-Hydrolases"/>
    <property type="match status" value="1"/>
</dbReference>
<feature type="domain" description="AB hydrolase-1" evidence="3">
    <location>
        <begin position="136"/>
        <end position="259"/>
    </location>
</feature>
<dbReference type="InterPro" id="IPR000073">
    <property type="entry name" value="AB_hydrolase_1"/>
</dbReference>
<evidence type="ECO:0000313" key="5">
    <source>
        <dbReference type="Proteomes" id="UP001152320"/>
    </source>
</evidence>
<reference evidence="4" key="1">
    <citation type="submission" date="2021-10" db="EMBL/GenBank/DDBJ databases">
        <title>Tropical sea cucumber genome reveals ecological adaptation and Cuvierian tubules defense mechanism.</title>
        <authorList>
            <person name="Chen T."/>
        </authorList>
    </citation>
    <scope>NUCLEOTIDE SEQUENCE</scope>
    <source>
        <strain evidence="4">Nanhai2018</strain>
        <tissue evidence="4">Muscle</tissue>
    </source>
</reference>
<dbReference type="AlphaFoldDB" id="A0A9Q1CHR6"/>
<evidence type="ECO:0000313" key="4">
    <source>
        <dbReference type="EMBL" id="KAJ8045602.1"/>
    </source>
</evidence>
<dbReference type="GO" id="GO:0047372">
    <property type="term" value="F:monoacylglycerol lipase activity"/>
    <property type="evidence" value="ECO:0007669"/>
    <property type="project" value="TreeGrafter"/>
</dbReference>
<evidence type="ECO:0000256" key="2">
    <source>
        <dbReference type="SAM" id="Phobius"/>
    </source>
</evidence>
<name>A0A9Q1CHR6_HOLLE</name>
<dbReference type="GO" id="GO:0006660">
    <property type="term" value="P:phosphatidylserine catabolic process"/>
    <property type="evidence" value="ECO:0007669"/>
    <property type="project" value="TreeGrafter"/>
</dbReference>
<comment type="caution">
    <text evidence="4">The sequence shown here is derived from an EMBL/GenBank/DDBJ whole genome shotgun (WGS) entry which is preliminary data.</text>
</comment>
<sequence>MRRRYIDEGKKNGGRTKEKGQKRQDNQQSGGRSLLWMLVCVLFVLLYLVIPLLLLVIPGLATKLIFLSFLRWPVFVDFHSPGTYNLSGTQNLYLTAEDGVNIGVWQVLPHSLASKLEGDPSDNHEFFEQALGDDKPVVLYFHGNSGTRATYHRILLYKLLSAVDVHVVAVDYRGFGDSGGIATPDKIHHDMETVYEWAMKRTKSSKVYVWGHSLGTGISSVFVAKLCSSGRCPSGLILESPFNNLLDEVEFHPFGAPWWIIPAYSPLIRYAFKEGAEFFQSDENIDKITCPIMILHAKDDAVVPYSLGEKLYQIGLEKRPKEAAPIKLVSFEPERNLGHKYIVNANEMTRVVSDFIKK</sequence>
<gene>
    <name evidence="4" type="ORF">HOLleu_08640</name>
</gene>
<feature type="transmembrane region" description="Helical" evidence="2">
    <location>
        <begin position="34"/>
        <end position="61"/>
    </location>
</feature>
<organism evidence="4 5">
    <name type="scientific">Holothuria leucospilota</name>
    <name type="common">Black long sea cucumber</name>
    <name type="synonym">Mertensiothuria leucospilota</name>
    <dbReference type="NCBI Taxonomy" id="206669"/>
    <lineage>
        <taxon>Eukaryota</taxon>
        <taxon>Metazoa</taxon>
        <taxon>Echinodermata</taxon>
        <taxon>Eleutherozoa</taxon>
        <taxon>Echinozoa</taxon>
        <taxon>Holothuroidea</taxon>
        <taxon>Aspidochirotacea</taxon>
        <taxon>Aspidochirotida</taxon>
        <taxon>Holothuriidae</taxon>
        <taxon>Holothuria</taxon>
    </lineage>
</organism>
<keyword evidence="2" id="KW-0472">Membrane</keyword>
<keyword evidence="2" id="KW-1133">Transmembrane helix</keyword>
<dbReference type="Pfam" id="PF00561">
    <property type="entry name" value="Abhydrolase_1"/>
    <property type="match status" value="1"/>
</dbReference>
<dbReference type="GO" id="GO:0004622">
    <property type="term" value="F:phosphatidylcholine lysophospholipase activity"/>
    <property type="evidence" value="ECO:0007669"/>
    <property type="project" value="TreeGrafter"/>
</dbReference>
<protein>
    <submittedName>
        <fullName evidence="4">Monoacylglycerol lipase ABHD12</fullName>
    </submittedName>
</protein>
<dbReference type="PANTHER" id="PTHR12277:SF194">
    <property type="entry name" value="FI04476P"/>
    <property type="match status" value="1"/>
</dbReference>
<dbReference type="InterPro" id="IPR029058">
    <property type="entry name" value="AB_hydrolase_fold"/>
</dbReference>
<feature type="compositionally biased region" description="Basic and acidic residues" evidence="1">
    <location>
        <begin position="1"/>
        <end position="25"/>
    </location>
</feature>
<dbReference type="EMBL" id="JAIZAY010000003">
    <property type="protein sequence ID" value="KAJ8045602.1"/>
    <property type="molecule type" value="Genomic_DNA"/>
</dbReference>
<keyword evidence="5" id="KW-1185">Reference proteome</keyword>
<dbReference type="OrthoDB" id="10249433at2759"/>
<dbReference type="Gene3D" id="3.40.50.1820">
    <property type="entry name" value="alpha/beta hydrolase"/>
    <property type="match status" value="1"/>
</dbReference>
<accession>A0A9Q1CHR6</accession>
<dbReference type="Proteomes" id="UP001152320">
    <property type="component" value="Chromosome 3"/>
</dbReference>
<dbReference type="PANTHER" id="PTHR12277">
    <property type="entry name" value="ALPHA/BETA HYDROLASE DOMAIN-CONTAINING PROTEIN"/>
    <property type="match status" value="1"/>
</dbReference>
<evidence type="ECO:0000256" key="1">
    <source>
        <dbReference type="SAM" id="MobiDB-lite"/>
    </source>
</evidence>